<evidence type="ECO:0000256" key="11">
    <source>
        <dbReference type="ARBA" id="ARBA00023274"/>
    </source>
</evidence>
<evidence type="ECO:0000256" key="3">
    <source>
        <dbReference type="ARBA" id="ARBA00010618"/>
    </source>
</evidence>
<comment type="similarity">
    <text evidence="3">Belongs to the universal ribosomal protein uL24 family.</text>
</comment>
<accession>A0ABD2PZ39</accession>
<keyword evidence="11" id="KW-0687">Ribonucleoprotein</keyword>
<gene>
    <name evidence="13" type="primary">MRPL24</name>
    <name evidence="13" type="ORF">Ciccas_008788</name>
</gene>
<dbReference type="InterPro" id="IPR018247">
    <property type="entry name" value="EF_Hand_1_Ca_BS"/>
</dbReference>
<keyword evidence="9" id="KW-0496">Mitochondrion</keyword>
<dbReference type="PANTHER" id="PTHR12294">
    <property type="entry name" value="EF HAND DOMAIN FAMILY A1,A2-RELATED"/>
    <property type="match status" value="1"/>
</dbReference>
<feature type="domain" description="EF-hand" evidence="12">
    <location>
        <begin position="83"/>
        <end position="118"/>
    </location>
</feature>
<dbReference type="GO" id="GO:0005840">
    <property type="term" value="C:ribosome"/>
    <property type="evidence" value="ECO:0007669"/>
    <property type="project" value="UniProtKB-KW"/>
</dbReference>
<dbReference type="InterPro" id="IPR041988">
    <property type="entry name" value="Ribosomal_uL24_KOW"/>
</dbReference>
<dbReference type="SUPFAM" id="SSF50104">
    <property type="entry name" value="Translation proteins SH3-like domain"/>
    <property type="match status" value="1"/>
</dbReference>
<evidence type="ECO:0000313" key="14">
    <source>
        <dbReference type="Proteomes" id="UP001626550"/>
    </source>
</evidence>
<dbReference type="AlphaFoldDB" id="A0ABD2PZ39"/>
<dbReference type="SUPFAM" id="SSF47473">
    <property type="entry name" value="EF-hand"/>
    <property type="match status" value="1"/>
</dbReference>
<comment type="subcellular location">
    <subcellularLocation>
        <location evidence="1">Mitochondrion inner membrane</location>
    </subcellularLocation>
    <subcellularLocation>
        <location evidence="2">Mitochondrion intermembrane space</location>
    </subcellularLocation>
</comment>
<evidence type="ECO:0000256" key="1">
    <source>
        <dbReference type="ARBA" id="ARBA00004273"/>
    </source>
</evidence>
<dbReference type="InterPro" id="IPR002048">
    <property type="entry name" value="EF_hand_dom"/>
</dbReference>
<dbReference type="SMART" id="SM00054">
    <property type="entry name" value="EFh"/>
    <property type="match status" value="2"/>
</dbReference>
<dbReference type="GO" id="GO:0005743">
    <property type="term" value="C:mitochondrial inner membrane"/>
    <property type="evidence" value="ECO:0007669"/>
    <property type="project" value="UniProtKB-SubCell"/>
</dbReference>
<organism evidence="13 14">
    <name type="scientific">Cichlidogyrus casuarinus</name>
    <dbReference type="NCBI Taxonomy" id="1844966"/>
    <lineage>
        <taxon>Eukaryota</taxon>
        <taxon>Metazoa</taxon>
        <taxon>Spiralia</taxon>
        <taxon>Lophotrochozoa</taxon>
        <taxon>Platyhelminthes</taxon>
        <taxon>Monogenea</taxon>
        <taxon>Monopisthocotylea</taxon>
        <taxon>Dactylogyridea</taxon>
        <taxon>Ancyrocephalidae</taxon>
        <taxon>Cichlidogyrus</taxon>
    </lineage>
</organism>
<keyword evidence="5" id="KW-0999">Mitochondrion inner membrane</keyword>
<dbReference type="GO" id="GO:0036444">
    <property type="term" value="P:calcium import into the mitochondrion"/>
    <property type="evidence" value="ECO:0007669"/>
    <property type="project" value="UniProtKB-ARBA"/>
</dbReference>
<dbReference type="Pfam" id="PF17136">
    <property type="entry name" value="ribosomal_L24"/>
    <property type="match status" value="1"/>
</dbReference>
<evidence type="ECO:0000256" key="10">
    <source>
        <dbReference type="ARBA" id="ARBA00023136"/>
    </source>
</evidence>
<dbReference type="InterPro" id="IPR011992">
    <property type="entry name" value="EF-hand-dom_pair"/>
</dbReference>
<proteinExistence type="inferred from homology"/>
<dbReference type="PROSITE" id="PS00018">
    <property type="entry name" value="EF_HAND_1"/>
    <property type="match status" value="1"/>
</dbReference>
<dbReference type="PROSITE" id="PS50222">
    <property type="entry name" value="EF_HAND_2"/>
    <property type="match status" value="2"/>
</dbReference>
<keyword evidence="6" id="KW-0106">Calcium</keyword>
<evidence type="ECO:0000256" key="4">
    <source>
        <dbReference type="ARBA" id="ARBA00022737"/>
    </source>
</evidence>
<dbReference type="GO" id="GO:1990904">
    <property type="term" value="C:ribonucleoprotein complex"/>
    <property type="evidence" value="ECO:0007669"/>
    <property type="project" value="UniProtKB-KW"/>
</dbReference>
<sequence length="591" mass="68535">MFYDHASLVYKGEPFMSPRNFIECVTSLANSKDISFDISDTDLEKKLKSTPSLGRTKMLFSDLGDAGLISFTEYLFLLSLLSRPENGLHIAFKMFDKDGNEELDIHEFIMVTSLHAARRVKSISSLYDDSITKSTILRHLFGKNGRGKLKFKNFRQFVSNIQNEVLFVEFNQYTLGRSKISPSDLARSLVRYSELDKSAAKRAIERINQRRNTYFSSDPNEPTIDFESYKTFFKFIFLVDDFESALSMFMMANKSVSKEEFQRAVKAVLGKSLNPLIVDTIYAMFDYNGDGCLNIKDFSSLLKSRLSRGSDSMNSKLQFNYWPRYIARLLRFRAEYQGELLGWKYKLDRASQHAMPTRKIPDEMHREHKPLPVWNFSEQPPWDAANRLSEFPFPDVFWCVRHPDGFKTAQVLKPYSGERQNIFKGDRVKVLVSKDKGKIGIIHSIIKMRDLCIVENLNTKVERREIGGIKRYLKIERPLKVATEVALMDPEENQPCEVMWRYNEKGVRVRVSCSTGRIIPLPAAAREMDDGTDPVTMEQGEKDMIEDDLKKVTYSLDDIDQAPKLMTFEEEISHHYKLPIENRKRAVTYWY</sequence>
<keyword evidence="7" id="KW-0809">Transit peptide</keyword>
<dbReference type="InterPro" id="IPR014722">
    <property type="entry name" value="Rib_uL2_dom2"/>
</dbReference>
<evidence type="ECO:0000256" key="5">
    <source>
        <dbReference type="ARBA" id="ARBA00022792"/>
    </source>
</evidence>
<comment type="caution">
    <text evidence="13">The sequence shown here is derived from an EMBL/GenBank/DDBJ whole genome shotgun (WGS) entry which is preliminary data.</text>
</comment>
<evidence type="ECO:0000313" key="13">
    <source>
        <dbReference type="EMBL" id="KAL3312619.1"/>
    </source>
</evidence>
<dbReference type="InterPro" id="IPR008991">
    <property type="entry name" value="Translation_prot_SH3-like_sf"/>
</dbReference>
<evidence type="ECO:0000256" key="6">
    <source>
        <dbReference type="ARBA" id="ARBA00022837"/>
    </source>
</evidence>
<keyword evidence="4" id="KW-0677">Repeat</keyword>
<evidence type="ECO:0000256" key="8">
    <source>
        <dbReference type="ARBA" id="ARBA00022980"/>
    </source>
</evidence>
<feature type="domain" description="EF-hand" evidence="12">
    <location>
        <begin position="273"/>
        <end position="308"/>
    </location>
</feature>
<dbReference type="Proteomes" id="UP001626550">
    <property type="component" value="Unassembled WGS sequence"/>
</dbReference>
<dbReference type="CDD" id="cd06089">
    <property type="entry name" value="KOW_RPL26"/>
    <property type="match status" value="1"/>
</dbReference>
<dbReference type="InterPro" id="IPR057264">
    <property type="entry name" value="Ribosomal_uL24_C"/>
</dbReference>
<dbReference type="EMBL" id="JBJKFK010001625">
    <property type="protein sequence ID" value="KAL3312619.1"/>
    <property type="molecule type" value="Genomic_DNA"/>
</dbReference>
<keyword evidence="14" id="KW-1185">Reference proteome</keyword>
<evidence type="ECO:0000256" key="2">
    <source>
        <dbReference type="ARBA" id="ARBA00004569"/>
    </source>
</evidence>
<dbReference type="PANTHER" id="PTHR12294:SF13">
    <property type="entry name" value="MITOCHONDRIAL CALCIUM UPTAKE 3, ISOFORM D"/>
    <property type="match status" value="1"/>
</dbReference>
<reference evidence="13 14" key="1">
    <citation type="submission" date="2024-11" db="EMBL/GenBank/DDBJ databases">
        <title>Adaptive evolution of stress response genes in parasites aligns with host niche diversity.</title>
        <authorList>
            <person name="Hahn C."/>
            <person name="Resl P."/>
        </authorList>
    </citation>
    <scope>NUCLEOTIDE SEQUENCE [LARGE SCALE GENOMIC DNA]</scope>
    <source>
        <strain evidence="13">EGGRZ-B1_66</strain>
        <tissue evidence="13">Body</tissue>
    </source>
</reference>
<dbReference type="CDD" id="cd15900">
    <property type="entry name" value="EFh_MICU"/>
    <property type="match status" value="1"/>
</dbReference>
<keyword evidence="10" id="KW-0472">Membrane</keyword>
<protein>
    <submittedName>
        <fullName evidence="13">39S ribosomal protein L24, mitochondrial</fullName>
    </submittedName>
</protein>
<dbReference type="InterPro" id="IPR039800">
    <property type="entry name" value="MICU1/2/3"/>
</dbReference>
<evidence type="ECO:0000256" key="7">
    <source>
        <dbReference type="ARBA" id="ARBA00022946"/>
    </source>
</evidence>
<dbReference type="Gene3D" id="1.10.238.10">
    <property type="entry name" value="EF-hand"/>
    <property type="match status" value="2"/>
</dbReference>
<dbReference type="GO" id="GO:0005758">
    <property type="term" value="C:mitochondrial intermembrane space"/>
    <property type="evidence" value="ECO:0007669"/>
    <property type="project" value="UniProtKB-SubCell"/>
</dbReference>
<keyword evidence="8 13" id="KW-0689">Ribosomal protein</keyword>
<dbReference type="Gene3D" id="2.30.30.30">
    <property type="match status" value="1"/>
</dbReference>
<evidence type="ECO:0000256" key="9">
    <source>
        <dbReference type="ARBA" id="ARBA00023128"/>
    </source>
</evidence>
<name>A0ABD2PZ39_9PLAT</name>
<evidence type="ECO:0000259" key="12">
    <source>
        <dbReference type="PROSITE" id="PS50222"/>
    </source>
</evidence>